<sequence>MEYQSLYRKWRPQVFKDIIGQEHITQTLMNAISLNRIAHAYIFSGPRGVGKTTTARILA</sequence>
<dbReference type="EMBL" id="BARU01046772">
    <property type="protein sequence ID" value="GAH93375.1"/>
    <property type="molecule type" value="Genomic_DNA"/>
</dbReference>
<dbReference type="GO" id="GO:0006261">
    <property type="term" value="P:DNA-templated DNA replication"/>
    <property type="evidence" value="ECO:0007669"/>
    <property type="project" value="TreeGrafter"/>
</dbReference>
<evidence type="ECO:0000313" key="1">
    <source>
        <dbReference type="EMBL" id="GAH93375.1"/>
    </source>
</evidence>
<comment type="caution">
    <text evidence="1">The sequence shown here is derived from an EMBL/GenBank/DDBJ whole genome shotgun (WGS) entry which is preliminary data.</text>
</comment>
<name>X1KID0_9ZZZZ</name>
<dbReference type="Pfam" id="PF13177">
    <property type="entry name" value="DNA_pol3_delta2"/>
    <property type="match status" value="1"/>
</dbReference>
<accession>X1KID0</accession>
<dbReference type="SUPFAM" id="SSF52540">
    <property type="entry name" value="P-loop containing nucleoside triphosphate hydrolases"/>
    <property type="match status" value="1"/>
</dbReference>
<dbReference type="PANTHER" id="PTHR11669:SF0">
    <property type="entry name" value="PROTEIN STICHEL-LIKE 2"/>
    <property type="match status" value="1"/>
</dbReference>
<evidence type="ECO:0008006" key="2">
    <source>
        <dbReference type="Google" id="ProtNLM"/>
    </source>
</evidence>
<dbReference type="AlphaFoldDB" id="X1KID0"/>
<gene>
    <name evidence="1" type="ORF">S03H2_70399</name>
</gene>
<organism evidence="1">
    <name type="scientific">marine sediment metagenome</name>
    <dbReference type="NCBI Taxonomy" id="412755"/>
    <lineage>
        <taxon>unclassified sequences</taxon>
        <taxon>metagenomes</taxon>
        <taxon>ecological metagenomes</taxon>
    </lineage>
</organism>
<reference evidence="1" key="1">
    <citation type="journal article" date="2014" name="Front. Microbiol.">
        <title>High frequency of phylogenetically diverse reductive dehalogenase-homologous genes in deep subseafloor sedimentary metagenomes.</title>
        <authorList>
            <person name="Kawai M."/>
            <person name="Futagami T."/>
            <person name="Toyoda A."/>
            <person name="Takaki Y."/>
            <person name="Nishi S."/>
            <person name="Hori S."/>
            <person name="Arai W."/>
            <person name="Tsubouchi T."/>
            <person name="Morono Y."/>
            <person name="Uchiyama I."/>
            <person name="Ito T."/>
            <person name="Fujiyama A."/>
            <person name="Inagaki F."/>
            <person name="Takami H."/>
        </authorList>
    </citation>
    <scope>NUCLEOTIDE SEQUENCE</scope>
    <source>
        <strain evidence="1">Expedition CK06-06</strain>
    </source>
</reference>
<dbReference type="PANTHER" id="PTHR11669">
    <property type="entry name" value="REPLICATION FACTOR C / DNA POLYMERASE III GAMMA-TAU SUBUNIT"/>
    <property type="match status" value="1"/>
</dbReference>
<protein>
    <recommendedName>
        <fullName evidence="2">DNA polymerase III gamma subunit domain-containing protein</fullName>
    </recommendedName>
</protein>
<feature type="non-terminal residue" evidence="1">
    <location>
        <position position="59"/>
    </location>
</feature>
<dbReference type="InterPro" id="IPR027417">
    <property type="entry name" value="P-loop_NTPase"/>
</dbReference>
<proteinExistence type="predicted"/>
<dbReference type="Gene3D" id="3.40.50.300">
    <property type="entry name" value="P-loop containing nucleotide triphosphate hydrolases"/>
    <property type="match status" value="1"/>
</dbReference>
<dbReference type="InterPro" id="IPR050238">
    <property type="entry name" value="DNA_Rep/Repair_Clamp_Loader"/>
</dbReference>